<evidence type="ECO:0000256" key="6">
    <source>
        <dbReference type="SAM" id="MobiDB-lite"/>
    </source>
</evidence>
<dbReference type="SUPFAM" id="SSF55550">
    <property type="entry name" value="SH2 domain"/>
    <property type="match status" value="1"/>
</dbReference>
<dbReference type="PANTHER" id="PTHR10155">
    <property type="entry name" value="PHOSPHATIDYLINOSITOL 3-KINASE REGULATORY SUBUNIT"/>
    <property type="match status" value="1"/>
</dbReference>
<keyword evidence="2" id="KW-0734">Signal transduction inhibitor</keyword>
<evidence type="ECO:0000259" key="7">
    <source>
        <dbReference type="PROSITE" id="PS50001"/>
    </source>
</evidence>
<gene>
    <name evidence="9" type="ORF">V1264_018150</name>
</gene>
<dbReference type="InterPro" id="IPR036860">
    <property type="entry name" value="SH2_dom_sf"/>
</dbReference>
<dbReference type="SMART" id="SM00252">
    <property type="entry name" value="SH2"/>
    <property type="match status" value="1"/>
</dbReference>
<dbReference type="SUPFAM" id="SSF158235">
    <property type="entry name" value="SOCS box-like"/>
    <property type="match status" value="1"/>
</dbReference>
<dbReference type="InterPro" id="IPR001496">
    <property type="entry name" value="SOCS_box"/>
</dbReference>
<feature type="domain" description="SOCS box" evidence="8">
    <location>
        <begin position="476"/>
        <end position="526"/>
    </location>
</feature>
<dbReference type="AlphaFoldDB" id="A0AAN9BH89"/>
<keyword evidence="3" id="KW-0833">Ubl conjugation pathway</keyword>
<protein>
    <recommendedName>
        <fullName evidence="11">Suppressor of cytokine signaling 5</fullName>
    </recommendedName>
</protein>
<dbReference type="SMART" id="SM00253">
    <property type="entry name" value="SOCS"/>
    <property type="match status" value="1"/>
</dbReference>
<evidence type="ECO:0000313" key="9">
    <source>
        <dbReference type="EMBL" id="KAK7103195.1"/>
    </source>
</evidence>
<feature type="compositionally biased region" description="Polar residues" evidence="6">
    <location>
        <begin position="35"/>
        <end position="49"/>
    </location>
</feature>
<dbReference type="GO" id="GO:0035556">
    <property type="term" value="P:intracellular signal transduction"/>
    <property type="evidence" value="ECO:0007669"/>
    <property type="project" value="InterPro"/>
</dbReference>
<dbReference type="Pfam" id="PF00017">
    <property type="entry name" value="SH2"/>
    <property type="match status" value="1"/>
</dbReference>
<dbReference type="Gene3D" id="3.30.505.10">
    <property type="entry name" value="SH2 domain"/>
    <property type="match status" value="1"/>
</dbReference>
<dbReference type="InterPro" id="IPR036036">
    <property type="entry name" value="SOCS_box-like_dom_sf"/>
</dbReference>
<keyword evidence="10" id="KW-1185">Reference proteome</keyword>
<evidence type="ECO:0000256" key="4">
    <source>
        <dbReference type="ARBA" id="ARBA00022999"/>
    </source>
</evidence>
<evidence type="ECO:0000256" key="5">
    <source>
        <dbReference type="PROSITE-ProRule" id="PRU00191"/>
    </source>
</evidence>
<dbReference type="PANTHER" id="PTHR10155:SF0">
    <property type="entry name" value="SUPPRESSOR OF CYTOKINE SIGNALING AT 36E, ISOFORM D"/>
    <property type="match status" value="1"/>
</dbReference>
<dbReference type="GO" id="GO:0009968">
    <property type="term" value="P:negative regulation of signal transduction"/>
    <property type="evidence" value="ECO:0007669"/>
    <property type="project" value="UniProtKB-KW"/>
</dbReference>
<evidence type="ECO:0000259" key="8">
    <source>
        <dbReference type="PROSITE" id="PS50225"/>
    </source>
</evidence>
<feature type="region of interest" description="Disordered" evidence="6">
    <location>
        <begin position="1"/>
        <end position="88"/>
    </location>
</feature>
<dbReference type="GO" id="GO:0046935">
    <property type="term" value="F:1-phosphatidylinositol-3-kinase regulator activity"/>
    <property type="evidence" value="ECO:0007669"/>
    <property type="project" value="TreeGrafter"/>
</dbReference>
<dbReference type="SMART" id="SM00969">
    <property type="entry name" value="SOCS_box"/>
    <property type="match status" value="1"/>
</dbReference>
<dbReference type="EMBL" id="JBAMIC010000008">
    <property type="protein sequence ID" value="KAK7103195.1"/>
    <property type="molecule type" value="Genomic_DNA"/>
</dbReference>
<feature type="domain" description="SH2" evidence="7">
    <location>
        <begin position="386"/>
        <end position="481"/>
    </location>
</feature>
<evidence type="ECO:0000256" key="1">
    <source>
        <dbReference type="ARBA" id="ARBA00022604"/>
    </source>
</evidence>
<dbReference type="Proteomes" id="UP001374579">
    <property type="component" value="Unassembled WGS sequence"/>
</dbReference>
<comment type="caution">
    <text evidence="9">The sequence shown here is derived from an EMBL/GenBank/DDBJ whole genome shotgun (WGS) entry which is preliminary data.</text>
</comment>
<reference evidence="9 10" key="1">
    <citation type="submission" date="2024-02" db="EMBL/GenBank/DDBJ databases">
        <title>Chromosome-scale genome assembly of the rough periwinkle Littorina saxatilis.</title>
        <authorList>
            <person name="De Jode A."/>
            <person name="Faria R."/>
            <person name="Formenti G."/>
            <person name="Sims Y."/>
            <person name="Smith T.P."/>
            <person name="Tracey A."/>
            <person name="Wood J.M.D."/>
            <person name="Zagrodzka Z.B."/>
            <person name="Johannesson K."/>
            <person name="Butlin R.K."/>
            <person name="Leder E.H."/>
        </authorList>
    </citation>
    <scope>NUCLEOTIDE SEQUENCE [LARGE SCALE GENOMIC DNA]</scope>
    <source>
        <strain evidence="9">Snail1</strain>
        <tissue evidence="9">Muscle</tissue>
    </source>
</reference>
<evidence type="ECO:0000256" key="2">
    <source>
        <dbReference type="ARBA" id="ARBA00022700"/>
    </source>
</evidence>
<dbReference type="InterPro" id="IPR000980">
    <property type="entry name" value="SH2"/>
</dbReference>
<dbReference type="GO" id="GO:0046854">
    <property type="term" value="P:phosphatidylinositol phosphate biosynthetic process"/>
    <property type="evidence" value="ECO:0007669"/>
    <property type="project" value="TreeGrafter"/>
</dbReference>
<accession>A0AAN9BH89</accession>
<name>A0AAN9BH89_9CAEN</name>
<dbReference type="PROSITE" id="PS50001">
    <property type="entry name" value="SH2"/>
    <property type="match status" value="1"/>
</dbReference>
<proteinExistence type="predicted"/>
<dbReference type="Pfam" id="PF07525">
    <property type="entry name" value="SOCS_box"/>
    <property type="match status" value="1"/>
</dbReference>
<feature type="compositionally biased region" description="Polar residues" evidence="6">
    <location>
        <begin position="77"/>
        <end position="86"/>
    </location>
</feature>
<keyword evidence="4 5" id="KW-0727">SH2 domain</keyword>
<dbReference type="PROSITE" id="PS50225">
    <property type="entry name" value="SOCS"/>
    <property type="match status" value="1"/>
</dbReference>
<sequence length="540" mass="59655">MMDDEITECPLESSSEDGAATCAPDEDMRAGPGEKTNSAAKDTKTSSAGQLKASGAVPKAGPHGTLQILGFPRSGLKDQSQGAQAHNRNHRSAVRPFFCCGSEVSLVSLMDSVDLNGPGCGSAGGRVVMRDGKLSLSDSEEISTTDHLLPHSYSCTADLATVCGSGASVQTVCGTGSASGGSLVRRKKKDEQKVKKHFWSLSFRKKLPGGRRFSEPRKSACVECGSKKCGGSRGSSCGLICEKGKSCACQKVSYQCTATQLGRRKGRVVDRRASVAGMFPINGNDELLACERSSRSSFLSRARASCNVESLMRLNRSSVDDASLSRLTSRLQLNPGNTAAELPVPYPYQQYLPLMDLEEDMAYVHTRVDFIHHLVPDLKKITSCSFYWGVIDRYEAERLLDKKREGTFLLRDSAQEDFLFSVSFRRYNRSLHARVEQWNHRFSFDVHDSAVYSADSVCGLIEHYKDSSRCLFFEPMLTDPLHRTFPFSLQHLARAAISSSLKRYVDIGRLPLPMSMKAYLRYYHYKEKVCVRNFEDSPLE</sequence>
<evidence type="ECO:0000256" key="3">
    <source>
        <dbReference type="ARBA" id="ARBA00022786"/>
    </source>
</evidence>
<keyword evidence="1" id="KW-0341">Growth regulation</keyword>
<organism evidence="9 10">
    <name type="scientific">Littorina saxatilis</name>
    <dbReference type="NCBI Taxonomy" id="31220"/>
    <lineage>
        <taxon>Eukaryota</taxon>
        <taxon>Metazoa</taxon>
        <taxon>Spiralia</taxon>
        <taxon>Lophotrochozoa</taxon>
        <taxon>Mollusca</taxon>
        <taxon>Gastropoda</taxon>
        <taxon>Caenogastropoda</taxon>
        <taxon>Littorinimorpha</taxon>
        <taxon>Littorinoidea</taxon>
        <taxon>Littorinidae</taxon>
        <taxon>Littorina</taxon>
    </lineage>
</organism>
<dbReference type="GO" id="GO:0005942">
    <property type="term" value="C:phosphatidylinositol 3-kinase complex"/>
    <property type="evidence" value="ECO:0007669"/>
    <property type="project" value="TreeGrafter"/>
</dbReference>
<evidence type="ECO:0008006" key="11">
    <source>
        <dbReference type="Google" id="ProtNLM"/>
    </source>
</evidence>
<evidence type="ECO:0000313" key="10">
    <source>
        <dbReference type="Proteomes" id="UP001374579"/>
    </source>
</evidence>